<evidence type="ECO:0000256" key="1">
    <source>
        <dbReference type="ARBA" id="ARBA00010062"/>
    </source>
</evidence>
<evidence type="ECO:0000256" key="2">
    <source>
        <dbReference type="ARBA" id="ARBA00022729"/>
    </source>
</evidence>
<feature type="domain" description="Leucine-binding protein" evidence="4">
    <location>
        <begin position="27"/>
        <end position="362"/>
    </location>
</feature>
<dbReference type="PANTHER" id="PTHR30483">
    <property type="entry name" value="LEUCINE-SPECIFIC-BINDING PROTEIN"/>
    <property type="match status" value="1"/>
</dbReference>
<reference evidence="6" key="1">
    <citation type="submission" date="2017-11" db="EMBL/GenBank/DDBJ databases">
        <authorList>
            <person name="Watanabe M."/>
            <person name="Kojima H."/>
        </authorList>
    </citation>
    <scope>NUCLEOTIDE SEQUENCE [LARGE SCALE GENOMIC DNA]</scope>
    <source>
        <strain evidence="6">Tokyo 01</strain>
    </source>
</reference>
<comment type="similarity">
    <text evidence="1">Belongs to the leucine-binding protein family.</text>
</comment>
<dbReference type="Proteomes" id="UP000288096">
    <property type="component" value="Unassembled WGS sequence"/>
</dbReference>
<sequence>MKHLKKISGILFVCFFFCVQPVQAAEPVVIGASIPLSGEYAGYGQILKNASDLACGEINGNGGINGRPLEILMKDSQGTPNVSKRIARKFGRNPKIVATIGDFTSSCSMAARPIYQRESLVQLSPCASHPAFAPGSPFSFTLFETQANVGKFLAKSVATVIGKKKAAVLYINNDWGLAARQGFVKAAKEYKIQIVASEGYLEGAGNFSTILQKLRDANPDILYLAVMYKDGTEIFRQKAAMRWDIQTVNPGPMYSPRLLEEAKDLAEGLIIYTAFFPGSQRPEIRHFLAGYKEKYGYMPDMFAAQAYDCVMMLAEAIRKAGTDRSAIRDALAAIRDFPGVSGSITFDRYGNVARNLSLIQIRDNRFVLYSGK</sequence>
<proteinExistence type="inferred from homology"/>
<dbReference type="InterPro" id="IPR028082">
    <property type="entry name" value="Peripla_BP_I"/>
</dbReference>
<comment type="caution">
    <text evidence="5">The sequence shown here is derived from an EMBL/GenBank/DDBJ whole genome shotgun (WGS) entry which is preliminary data.</text>
</comment>
<evidence type="ECO:0000259" key="4">
    <source>
        <dbReference type="Pfam" id="PF13458"/>
    </source>
</evidence>
<name>A0A401G1G5_9BACT</name>
<dbReference type="InterPro" id="IPR028081">
    <property type="entry name" value="Leu-bd"/>
</dbReference>
<dbReference type="CDD" id="cd06349">
    <property type="entry name" value="PBP1_ABC_HAAT-like"/>
    <property type="match status" value="1"/>
</dbReference>
<evidence type="ECO:0000256" key="3">
    <source>
        <dbReference type="SAM" id="SignalP"/>
    </source>
</evidence>
<protein>
    <submittedName>
        <fullName evidence="5">ABC transporter substrate-binding protein</fullName>
    </submittedName>
</protein>
<dbReference type="Gene3D" id="3.40.50.2300">
    <property type="match status" value="2"/>
</dbReference>
<dbReference type="InterPro" id="IPR051010">
    <property type="entry name" value="BCAA_transport"/>
</dbReference>
<keyword evidence="2 3" id="KW-0732">Signal</keyword>
<dbReference type="Pfam" id="PF13458">
    <property type="entry name" value="Peripla_BP_6"/>
    <property type="match status" value="1"/>
</dbReference>
<dbReference type="SUPFAM" id="SSF53822">
    <property type="entry name" value="Periplasmic binding protein-like I"/>
    <property type="match status" value="1"/>
</dbReference>
<reference evidence="6" key="2">
    <citation type="submission" date="2019-01" db="EMBL/GenBank/DDBJ databases">
        <title>Genome sequence of Desulfonema ishimotonii strain Tokyo 01.</title>
        <authorList>
            <person name="Fukui M."/>
        </authorList>
    </citation>
    <scope>NUCLEOTIDE SEQUENCE [LARGE SCALE GENOMIC DNA]</scope>
    <source>
        <strain evidence="6">Tokyo 01</strain>
    </source>
</reference>
<dbReference type="OrthoDB" id="5410879at2"/>
<evidence type="ECO:0000313" key="5">
    <source>
        <dbReference type="EMBL" id="GBC63078.1"/>
    </source>
</evidence>
<keyword evidence="6" id="KW-1185">Reference proteome</keyword>
<evidence type="ECO:0000313" key="6">
    <source>
        <dbReference type="Proteomes" id="UP000288096"/>
    </source>
</evidence>
<dbReference type="PANTHER" id="PTHR30483:SF6">
    <property type="entry name" value="PERIPLASMIC BINDING PROTEIN OF ABC TRANSPORTER FOR NATURAL AMINO ACIDS"/>
    <property type="match status" value="1"/>
</dbReference>
<dbReference type="AlphaFoldDB" id="A0A401G1G5"/>
<gene>
    <name evidence="5" type="ORF">DENIS_4067</name>
</gene>
<accession>A0A401G1G5</accession>
<feature type="chain" id="PRO_5019001910" evidence="3">
    <location>
        <begin position="25"/>
        <end position="372"/>
    </location>
</feature>
<dbReference type="EMBL" id="BEXT01000001">
    <property type="protein sequence ID" value="GBC63078.1"/>
    <property type="molecule type" value="Genomic_DNA"/>
</dbReference>
<dbReference type="RefSeq" id="WP_124330197.1">
    <property type="nucleotide sequence ID" value="NZ_BEXT01000001.1"/>
</dbReference>
<organism evidence="5 6">
    <name type="scientific">Desulfonema ishimotonii</name>
    <dbReference type="NCBI Taxonomy" id="45657"/>
    <lineage>
        <taxon>Bacteria</taxon>
        <taxon>Pseudomonadati</taxon>
        <taxon>Thermodesulfobacteriota</taxon>
        <taxon>Desulfobacteria</taxon>
        <taxon>Desulfobacterales</taxon>
        <taxon>Desulfococcaceae</taxon>
        <taxon>Desulfonema</taxon>
    </lineage>
</organism>
<feature type="signal peptide" evidence="3">
    <location>
        <begin position="1"/>
        <end position="24"/>
    </location>
</feature>